<protein>
    <submittedName>
        <fullName evidence="1">Ubiquitously transcribed sex (X/Y) chromosome tetratricopeptide repeat protein</fullName>
    </submittedName>
</protein>
<organism evidence="1 2">
    <name type="scientific">Fasciola gigantica</name>
    <name type="common">Giant liver fluke</name>
    <dbReference type="NCBI Taxonomy" id="46835"/>
    <lineage>
        <taxon>Eukaryota</taxon>
        <taxon>Metazoa</taxon>
        <taxon>Spiralia</taxon>
        <taxon>Lophotrochozoa</taxon>
        <taxon>Platyhelminthes</taxon>
        <taxon>Trematoda</taxon>
        <taxon>Digenea</taxon>
        <taxon>Plagiorchiida</taxon>
        <taxon>Echinostomata</taxon>
        <taxon>Echinostomatoidea</taxon>
        <taxon>Fasciolidae</taxon>
        <taxon>Fasciola</taxon>
    </lineage>
</organism>
<gene>
    <name evidence="1" type="ORF">FGIG_09580</name>
</gene>
<dbReference type="Proteomes" id="UP000316759">
    <property type="component" value="Unassembled WGS sequence"/>
</dbReference>
<evidence type="ECO:0000313" key="1">
    <source>
        <dbReference type="EMBL" id="TPP66977.1"/>
    </source>
</evidence>
<evidence type="ECO:0000313" key="2">
    <source>
        <dbReference type="Proteomes" id="UP000316759"/>
    </source>
</evidence>
<reference evidence="1 2" key="1">
    <citation type="submission" date="2019-04" db="EMBL/GenBank/DDBJ databases">
        <title>Annotation for the trematode Fasciola gigantica.</title>
        <authorList>
            <person name="Choi Y.-J."/>
        </authorList>
    </citation>
    <scope>NUCLEOTIDE SEQUENCE [LARGE SCALE GENOMIC DNA]</scope>
    <source>
        <strain evidence="1">Uganda_cow_1</strain>
    </source>
</reference>
<dbReference type="OrthoDB" id="418911at2759"/>
<keyword evidence="2" id="KW-1185">Reference proteome</keyword>
<dbReference type="EMBL" id="SUNJ01001209">
    <property type="protein sequence ID" value="TPP66977.1"/>
    <property type="molecule type" value="Genomic_DNA"/>
</dbReference>
<proteinExistence type="predicted"/>
<sequence length="41" mass="4702">MDPSLHAFTILAEYYIHELSTVYDEFQLQTQPITAYPVGKA</sequence>
<name>A0A504Z8E8_FASGI</name>
<comment type="caution">
    <text evidence="1">The sequence shown here is derived from an EMBL/GenBank/DDBJ whole genome shotgun (WGS) entry which is preliminary data.</text>
</comment>
<dbReference type="AlphaFoldDB" id="A0A504Z8E8"/>
<accession>A0A504Z8E8</accession>